<dbReference type="PROSITE" id="PS01286">
    <property type="entry name" value="FA58C_2"/>
    <property type="match status" value="1"/>
</dbReference>
<organism evidence="12 13">
    <name type="scientific">Mesocricetus auratus</name>
    <name type="common">Golden hamster</name>
    <dbReference type="NCBI Taxonomy" id="10036"/>
    <lineage>
        <taxon>Eukaryota</taxon>
        <taxon>Metazoa</taxon>
        <taxon>Chordata</taxon>
        <taxon>Craniata</taxon>
        <taxon>Vertebrata</taxon>
        <taxon>Euteleostomi</taxon>
        <taxon>Mammalia</taxon>
        <taxon>Eutheria</taxon>
        <taxon>Euarchontoglires</taxon>
        <taxon>Glires</taxon>
        <taxon>Rodentia</taxon>
        <taxon>Myomorpha</taxon>
        <taxon>Muroidea</taxon>
        <taxon>Cricetidae</taxon>
        <taxon>Cricetinae</taxon>
        <taxon>Mesocricetus</taxon>
    </lineage>
</organism>
<feature type="chain" id="PRO_5017958284" evidence="9">
    <location>
        <begin position="26"/>
        <end position="680"/>
    </location>
</feature>
<dbReference type="Gene3D" id="3.40.630.10">
    <property type="entry name" value="Zn peptidases"/>
    <property type="match status" value="1"/>
</dbReference>
<dbReference type="Pfam" id="PF00754">
    <property type="entry name" value="F5_F8_type_C"/>
    <property type="match status" value="1"/>
</dbReference>
<dbReference type="InterPro" id="IPR057246">
    <property type="entry name" value="CARBOXYPEPT_ZN_1"/>
</dbReference>
<dbReference type="PANTHER" id="PTHR11532:SF45">
    <property type="entry name" value="INACTIVE CARBOXYPEPTIDASE-LIKE PROTEIN X2"/>
    <property type="match status" value="1"/>
</dbReference>
<feature type="signal peptide" evidence="9">
    <location>
        <begin position="1"/>
        <end position="25"/>
    </location>
</feature>
<evidence type="ECO:0000256" key="9">
    <source>
        <dbReference type="SAM" id="SignalP"/>
    </source>
</evidence>
<dbReference type="InterPro" id="IPR008979">
    <property type="entry name" value="Galactose-bd-like_sf"/>
</dbReference>
<dbReference type="SUPFAM" id="SSF49785">
    <property type="entry name" value="Galactose-binding domain-like"/>
    <property type="match status" value="1"/>
</dbReference>
<dbReference type="PROSITE" id="PS50022">
    <property type="entry name" value="FA58C_3"/>
    <property type="match status" value="1"/>
</dbReference>
<dbReference type="Gene3D" id="2.60.120.260">
    <property type="entry name" value="Galactose-binding domain-like"/>
    <property type="match status" value="1"/>
</dbReference>
<dbReference type="PRINTS" id="PR00765">
    <property type="entry name" value="CRBOXYPTASEA"/>
</dbReference>
<dbReference type="InterPro" id="IPR000421">
    <property type="entry name" value="FA58C"/>
</dbReference>
<dbReference type="FunFam" id="3.40.630.10:FF:000007">
    <property type="entry name" value="Carboxypeptidase X (M14 family), member 1"/>
    <property type="match status" value="1"/>
</dbReference>
<dbReference type="Proteomes" id="UP000886700">
    <property type="component" value="Unplaced"/>
</dbReference>
<evidence type="ECO:0000256" key="6">
    <source>
        <dbReference type="ARBA" id="ARBA00023180"/>
    </source>
</evidence>
<feature type="compositionally biased region" description="Basic and acidic residues" evidence="8">
    <location>
        <begin position="117"/>
        <end position="128"/>
    </location>
</feature>
<feature type="compositionally biased region" description="Basic and acidic residues" evidence="8">
    <location>
        <begin position="65"/>
        <end position="82"/>
    </location>
</feature>
<keyword evidence="3" id="KW-0964">Secreted</keyword>
<dbReference type="AlphaFoldDB" id="A0A3Q0CTI7"/>
<comment type="subcellular location">
    <subcellularLocation>
        <location evidence="1">Secreted</location>
    </subcellularLocation>
</comment>
<sequence>MASPGSASRALALALVAVALAGVRAQGAAFEEPDYYDQELWRRGRFYEHPEREPELFSPPLHEGLGVEKQEQQEQHQQEPRPPKKAAKPKKAPKREKVVAETPPPGKNSNRKGRRSKSLEKAARDDHGVPVVQEDVRESCPPLGLETLKITDFQLHASTAKRYGLGAHRGRLNIQAGINENDFYDGAWCAGRNDLQQWIEVDARRLTRFTGVITQGRNSLWLSDWVTSYKVMVSNDSHTWVTVKNGSGDMIFEGNSEKEIPVLNELPVPMVARYIRINPQSWFDNGSICMRMEILGCPLPDPNSYYHRRNEMTTTDDLDFKHHNYKEMRQLMKVVNEMCPNITRIYNIGKSHQGLKLYAVEISDHPGEHEVGEPEFHYIAGAHGNEVLGRELLLLLLQFLCQEYLAQNTRIVRLVEETRIHILPSLNPDGYEKAYEGGSELGGWSLGRWTHDGIDINNNFPDLNTLLWEAEDRQNAPRKVPNHFIAIPEWYLSENATVAMETRAVIAWMEKIPFVLGGNLQGGELVVAYPYDMVRSLWKTQEHTPTPDDHVFRWLAYSYASTHRLMTDARRRVCHTEDFQKEDGTVNGASWHTVAGTNDGDYWRLLNPGEYVVTAKAEGFVTSSKNCMVGYDMGATRCDFTLSKTNLARIREIMETFGKQPVSLPAKRLKLRGRKRRQRG</sequence>
<evidence type="ECO:0000259" key="11">
    <source>
        <dbReference type="PROSITE" id="PS52035"/>
    </source>
</evidence>
<evidence type="ECO:0000256" key="1">
    <source>
        <dbReference type="ARBA" id="ARBA00004613"/>
    </source>
</evidence>
<dbReference type="SMART" id="SM00631">
    <property type="entry name" value="Zn_pept"/>
    <property type="match status" value="1"/>
</dbReference>
<dbReference type="PROSITE" id="PS01285">
    <property type="entry name" value="FA58C_1"/>
    <property type="match status" value="1"/>
</dbReference>
<evidence type="ECO:0000313" key="12">
    <source>
        <dbReference type="Proteomes" id="UP000886700"/>
    </source>
</evidence>
<feature type="region of interest" description="Disordered" evidence="8">
    <location>
        <begin position="51"/>
        <end position="128"/>
    </location>
</feature>
<evidence type="ECO:0000256" key="7">
    <source>
        <dbReference type="PROSITE-ProRule" id="PRU01379"/>
    </source>
</evidence>
<evidence type="ECO:0000256" key="2">
    <source>
        <dbReference type="ARBA" id="ARBA00005988"/>
    </source>
</evidence>
<dbReference type="InterPro" id="IPR050753">
    <property type="entry name" value="Peptidase_M14_domain"/>
</dbReference>
<evidence type="ECO:0000256" key="5">
    <source>
        <dbReference type="ARBA" id="ARBA00023157"/>
    </source>
</evidence>
<reference evidence="13" key="1">
    <citation type="submission" date="2025-08" db="UniProtKB">
        <authorList>
            <consortium name="RefSeq"/>
        </authorList>
    </citation>
    <scope>IDENTIFICATION</scope>
    <source>
        <tissue evidence="13">Liver</tissue>
    </source>
</reference>
<dbReference type="GO" id="GO:0008270">
    <property type="term" value="F:zinc ion binding"/>
    <property type="evidence" value="ECO:0007669"/>
    <property type="project" value="InterPro"/>
</dbReference>
<keyword evidence="6" id="KW-0325">Glycoprotein</keyword>
<dbReference type="GO" id="GO:0005576">
    <property type="term" value="C:extracellular region"/>
    <property type="evidence" value="ECO:0007669"/>
    <property type="project" value="UniProtKB-SubCell"/>
</dbReference>
<dbReference type="RefSeq" id="XP_021084006.1">
    <property type="nucleotide sequence ID" value="XM_021228347.2"/>
</dbReference>
<dbReference type="PROSITE" id="PS00132">
    <property type="entry name" value="CARBOXYPEPT_ZN_1"/>
    <property type="match status" value="1"/>
</dbReference>
<dbReference type="PANTHER" id="PTHR11532">
    <property type="entry name" value="PROTEASE M14 CARBOXYPEPTIDASE"/>
    <property type="match status" value="1"/>
</dbReference>
<dbReference type="CDD" id="cd00057">
    <property type="entry name" value="FA58C"/>
    <property type="match status" value="1"/>
</dbReference>
<dbReference type="Pfam" id="PF00246">
    <property type="entry name" value="Peptidase_M14"/>
    <property type="match status" value="1"/>
</dbReference>
<dbReference type="SUPFAM" id="SSF49464">
    <property type="entry name" value="Carboxypeptidase regulatory domain-like"/>
    <property type="match status" value="1"/>
</dbReference>
<keyword evidence="5" id="KW-1015">Disulfide bond</keyword>
<dbReference type="GO" id="GO:0004181">
    <property type="term" value="F:metallocarboxypeptidase activity"/>
    <property type="evidence" value="ECO:0007669"/>
    <property type="project" value="InterPro"/>
</dbReference>
<feature type="domain" description="F5/8 type C" evidence="10">
    <location>
        <begin position="138"/>
        <end position="297"/>
    </location>
</feature>
<dbReference type="PROSITE" id="PS52035">
    <property type="entry name" value="PEPTIDASE_M14"/>
    <property type="match status" value="1"/>
</dbReference>
<dbReference type="CTD" id="119587"/>
<accession>A0A3Q0CTI7</accession>
<dbReference type="GO" id="GO:0006508">
    <property type="term" value="P:proteolysis"/>
    <property type="evidence" value="ECO:0007669"/>
    <property type="project" value="InterPro"/>
</dbReference>
<evidence type="ECO:0000256" key="4">
    <source>
        <dbReference type="ARBA" id="ARBA00022729"/>
    </source>
</evidence>
<dbReference type="SUPFAM" id="SSF53187">
    <property type="entry name" value="Zn-dependent exopeptidases"/>
    <property type="match status" value="1"/>
</dbReference>
<dbReference type="SMART" id="SM00231">
    <property type="entry name" value="FA58C"/>
    <property type="match status" value="1"/>
</dbReference>
<keyword evidence="12" id="KW-1185">Reference proteome</keyword>
<dbReference type="GeneID" id="101835636"/>
<evidence type="ECO:0000256" key="3">
    <source>
        <dbReference type="ARBA" id="ARBA00022525"/>
    </source>
</evidence>
<protein>
    <submittedName>
        <fullName evidence="13">Inactive carboxypeptidase-like protein X2 isoform X2</fullName>
    </submittedName>
</protein>
<dbReference type="FunFam" id="2.60.120.260:FF:000035">
    <property type="entry name" value="probable carboxypeptidase X1 isoform X2"/>
    <property type="match status" value="1"/>
</dbReference>
<evidence type="ECO:0000259" key="10">
    <source>
        <dbReference type="PROSITE" id="PS50022"/>
    </source>
</evidence>
<keyword evidence="4 9" id="KW-0732">Signal</keyword>
<feature type="compositionally biased region" description="Basic residues" evidence="8">
    <location>
        <begin position="83"/>
        <end position="94"/>
    </location>
</feature>
<evidence type="ECO:0000313" key="13">
    <source>
        <dbReference type="RefSeq" id="XP_021084006.1"/>
    </source>
</evidence>
<evidence type="ECO:0000256" key="8">
    <source>
        <dbReference type="SAM" id="MobiDB-lite"/>
    </source>
</evidence>
<dbReference type="CDD" id="cd11308">
    <property type="entry name" value="Peptidase_M14NE-CP-C_like"/>
    <property type="match status" value="1"/>
</dbReference>
<feature type="domain" description="Peptidase M14" evidence="11">
    <location>
        <begin position="321"/>
        <end position="641"/>
    </location>
</feature>
<dbReference type="InterPro" id="IPR000834">
    <property type="entry name" value="Peptidase_M14"/>
</dbReference>
<comment type="caution">
    <text evidence="7">Lacks conserved residue(s) required for the propagation of feature annotation.</text>
</comment>
<dbReference type="InterPro" id="IPR008969">
    <property type="entry name" value="CarboxyPept-like_regulatory"/>
</dbReference>
<proteinExistence type="inferred from homology"/>
<gene>
    <name evidence="13" type="primary">Cpxm2</name>
</gene>
<name>A0A3Q0CTI7_MESAU</name>
<comment type="similarity">
    <text evidence="2 7">Belongs to the peptidase M14 family.</text>
</comment>